<evidence type="ECO:0000259" key="2">
    <source>
        <dbReference type="Pfam" id="PF07603"/>
    </source>
</evidence>
<feature type="domain" description="Lcl C-terminal" evidence="2">
    <location>
        <begin position="230"/>
        <end position="318"/>
    </location>
</feature>
<dbReference type="EMBL" id="LGBR01000001">
    <property type="protein sequence ID" value="KOY52219.1"/>
    <property type="molecule type" value="Genomic_DNA"/>
</dbReference>
<dbReference type="Proteomes" id="UP000183071">
    <property type="component" value="Unassembled WGS sequence"/>
</dbReference>
<keyword evidence="1" id="KW-0732">Signal</keyword>
<accession>A0A0M9CHF3</accession>
<sequence length="320" mass="34599">MKRILTLVILVCISFSALGQSPEKMSYQAVVRNADGSLVSEKSVGMKISIIKTSTTGTIVYSETHNPTTNTNGLVTFEIGTGNVVNGTFATIDWGADSYFIKTETDIDGGSNYTISGTSQFLSVPYALYAKNVFSGNYDDLTNKPKVTEVKTYQIGDFVQGGIVFWVDETEQHGLVVANVNQSAAMRWHAGTFGNTHAKGNGLYAGKSNTSIIIPSIIAIGDDGDNFAARLCNDLQIIQDGVTYGDWYLPSRLEMNLIYQSRSAVNTTAAANSGDSLVNDVYWTSTESSDNSAYGLDFSNGQESTIFKTFANSVRAIRSF</sequence>
<evidence type="ECO:0000313" key="5">
    <source>
        <dbReference type="Proteomes" id="UP000037716"/>
    </source>
</evidence>
<evidence type="ECO:0000256" key="1">
    <source>
        <dbReference type="SAM" id="SignalP"/>
    </source>
</evidence>
<dbReference type="Pfam" id="PF07603">
    <property type="entry name" value="Lcl_C"/>
    <property type="match status" value="1"/>
</dbReference>
<dbReference type="RefSeq" id="WP_053974342.1">
    <property type="nucleotide sequence ID" value="NZ_FNUE01000002.1"/>
</dbReference>
<dbReference type="STRING" id="1300348.I602_1779"/>
<name>A0A0M9CHF3_9FLAO</name>
<reference evidence="4 6" key="2">
    <citation type="submission" date="2016-10" db="EMBL/GenBank/DDBJ databases">
        <authorList>
            <person name="Varghese N."/>
            <person name="Submissions S."/>
        </authorList>
    </citation>
    <scope>NUCLEOTIDE SEQUENCE [LARGE SCALE GENOMIC DNA]</scope>
    <source>
        <strain evidence="4 6">DSW-5</strain>
    </source>
</reference>
<evidence type="ECO:0000313" key="6">
    <source>
        <dbReference type="Proteomes" id="UP000183071"/>
    </source>
</evidence>
<proteinExistence type="predicted"/>
<reference evidence="3 5" key="1">
    <citation type="submission" date="2015-07" db="EMBL/GenBank/DDBJ databases">
        <title>Genome of Polaribacter dokdonenesis DSW-5, isolated from seawater off Dokdo in Korea.</title>
        <authorList>
            <person name="Yoon K."/>
            <person name="Song J.Y."/>
            <person name="Kim J.F."/>
        </authorList>
    </citation>
    <scope>NUCLEOTIDE SEQUENCE [LARGE SCALE GENOMIC DNA]</scope>
    <source>
        <strain evidence="3 5">DSW-5</strain>
    </source>
</reference>
<gene>
    <name evidence="3" type="ORF">I602_1779</name>
    <name evidence="4" type="ORF">SAMN05444353_1548</name>
</gene>
<dbReference type="EMBL" id="FNUE01000002">
    <property type="protein sequence ID" value="SEE41324.1"/>
    <property type="molecule type" value="Genomic_DNA"/>
</dbReference>
<evidence type="ECO:0000313" key="3">
    <source>
        <dbReference type="EMBL" id="KOY52219.1"/>
    </source>
</evidence>
<dbReference type="InterPro" id="IPR011460">
    <property type="entry name" value="Lcl_C"/>
</dbReference>
<dbReference type="Proteomes" id="UP000037716">
    <property type="component" value="Unassembled WGS sequence"/>
</dbReference>
<dbReference type="AlphaFoldDB" id="A0A0M9CHF3"/>
<feature type="signal peptide" evidence="1">
    <location>
        <begin position="1"/>
        <end position="19"/>
    </location>
</feature>
<evidence type="ECO:0000313" key="4">
    <source>
        <dbReference type="EMBL" id="SEE41324.1"/>
    </source>
</evidence>
<protein>
    <recommendedName>
        <fullName evidence="2">Lcl C-terminal domain-containing protein</fullName>
    </recommendedName>
</protein>
<dbReference type="PATRIC" id="fig|1300348.6.peg.1778"/>
<feature type="chain" id="PRO_5005833404" description="Lcl C-terminal domain-containing protein" evidence="1">
    <location>
        <begin position="20"/>
        <end position="320"/>
    </location>
</feature>
<comment type="caution">
    <text evidence="3">The sequence shown here is derived from an EMBL/GenBank/DDBJ whole genome shotgun (WGS) entry which is preliminary data.</text>
</comment>
<dbReference type="OrthoDB" id="9765957at2"/>
<keyword evidence="6" id="KW-1185">Reference proteome</keyword>
<organism evidence="3 5">
    <name type="scientific">Polaribacter dokdonensis DSW-5</name>
    <dbReference type="NCBI Taxonomy" id="1300348"/>
    <lineage>
        <taxon>Bacteria</taxon>
        <taxon>Pseudomonadati</taxon>
        <taxon>Bacteroidota</taxon>
        <taxon>Flavobacteriia</taxon>
        <taxon>Flavobacteriales</taxon>
        <taxon>Flavobacteriaceae</taxon>
    </lineage>
</organism>